<comment type="caution">
    <text evidence="7">The sequence shown here is derived from an EMBL/GenBank/DDBJ whole genome shotgun (WGS) entry which is preliminary data.</text>
</comment>
<dbReference type="PRINTS" id="PR00395">
    <property type="entry name" value="RIBOSOMALS2"/>
</dbReference>
<dbReference type="InterPro" id="IPR001865">
    <property type="entry name" value="Ribosomal_uS2"/>
</dbReference>
<dbReference type="NCBIfam" id="TIGR01011">
    <property type="entry name" value="rpsB_bact"/>
    <property type="match status" value="1"/>
</dbReference>
<dbReference type="InterPro" id="IPR018130">
    <property type="entry name" value="Ribosomal_uS2_CS"/>
</dbReference>
<organism evidence="7 8">
    <name type="scientific">Candidatus Daviesbacteria bacterium GW2011_GWA1_36_8</name>
    <dbReference type="NCBI Taxonomy" id="1618417"/>
    <lineage>
        <taxon>Bacteria</taxon>
        <taxon>Candidatus Daviesiibacteriota</taxon>
    </lineage>
</organism>
<feature type="region of interest" description="Disordered" evidence="6">
    <location>
        <begin position="227"/>
        <end position="314"/>
    </location>
</feature>
<comment type="similarity">
    <text evidence="1 5">Belongs to the universal ribosomal protein uS2 family.</text>
</comment>
<dbReference type="SUPFAM" id="SSF52313">
    <property type="entry name" value="Ribosomal protein S2"/>
    <property type="match status" value="1"/>
</dbReference>
<keyword evidence="3 5" id="KW-0687">Ribonucleoprotein</keyword>
<gene>
    <name evidence="5" type="primary">rpsB</name>
    <name evidence="7" type="ORF">US28_C0037G0008</name>
</gene>
<dbReference type="PROSITE" id="PS00962">
    <property type="entry name" value="RIBOSOMAL_S2_1"/>
    <property type="match status" value="1"/>
</dbReference>
<dbReference type="GO" id="GO:0022627">
    <property type="term" value="C:cytosolic small ribosomal subunit"/>
    <property type="evidence" value="ECO:0007669"/>
    <property type="project" value="TreeGrafter"/>
</dbReference>
<dbReference type="PANTHER" id="PTHR12534">
    <property type="entry name" value="30S RIBOSOMAL PROTEIN S2 PROKARYOTIC AND ORGANELLAR"/>
    <property type="match status" value="1"/>
</dbReference>
<proteinExistence type="inferred from homology"/>
<dbReference type="InterPro" id="IPR005706">
    <property type="entry name" value="Ribosomal_uS2_bac/mit/plastid"/>
</dbReference>
<sequence>MAISTPSMQELLTAGVHFGHKISRGHPKMKQFIYGAREGVHIIDLAMADEKLKEAAEEAYKLGKAGKVLLIVGTKKQAQQKIESLAKEANSFYLNKRWVGGLLTNFEEIRKNIKKLNDLKIQQEKGELSRYTKKEQLLISRKLTKFISELGGIADMDKIPDAMFIVDAVSDKTAVVEAKKTGVEVLGLCDTNADPYFFDFPVPANDDGIKSINLICDTVLGAYVKGKKSSSAQATEDKEAGIKEESKESEGTEEPKVKKTGEKAGEKKSEKIEEKTENPEEPAPAVDAAVAHETAALEEEVEKVVLEESERKIE</sequence>
<dbReference type="PATRIC" id="fig|1618417.4.peg.1100"/>
<dbReference type="GO" id="GO:0003735">
    <property type="term" value="F:structural constituent of ribosome"/>
    <property type="evidence" value="ECO:0007669"/>
    <property type="project" value="InterPro"/>
</dbReference>
<dbReference type="PANTHER" id="PTHR12534:SF0">
    <property type="entry name" value="SMALL RIBOSOMAL SUBUNIT PROTEIN US2M"/>
    <property type="match status" value="1"/>
</dbReference>
<keyword evidence="2 5" id="KW-0689">Ribosomal protein</keyword>
<dbReference type="GO" id="GO:0006412">
    <property type="term" value="P:translation"/>
    <property type="evidence" value="ECO:0007669"/>
    <property type="project" value="UniProtKB-UniRule"/>
</dbReference>
<reference evidence="7 8" key="1">
    <citation type="journal article" date="2015" name="Nature">
        <title>rRNA introns, odd ribosomes, and small enigmatic genomes across a large radiation of phyla.</title>
        <authorList>
            <person name="Brown C.T."/>
            <person name="Hug L.A."/>
            <person name="Thomas B.C."/>
            <person name="Sharon I."/>
            <person name="Castelle C.J."/>
            <person name="Singh A."/>
            <person name="Wilkins M.J."/>
            <person name="Williams K.H."/>
            <person name="Banfield J.F."/>
        </authorList>
    </citation>
    <scope>NUCLEOTIDE SEQUENCE [LARGE SCALE GENOMIC DNA]</scope>
</reference>
<dbReference type="HAMAP" id="MF_00291_B">
    <property type="entry name" value="Ribosomal_uS2_B"/>
    <property type="match status" value="1"/>
</dbReference>
<dbReference type="InterPro" id="IPR023591">
    <property type="entry name" value="Ribosomal_uS2_flav_dom_sf"/>
</dbReference>
<dbReference type="AlphaFoldDB" id="A0A0G0F8L0"/>
<accession>A0A0G0F8L0</accession>
<evidence type="ECO:0000256" key="1">
    <source>
        <dbReference type="ARBA" id="ARBA00006242"/>
    </source>
</evidence>
<name>A0A0G0F8L0_9BACT</name>
<dbReference type="Proteomes" id="UP000034448">
    <property type="component" value="Unassembled WGS sequence"/>
</dbReference>
<evidence type="ECO:0000256" key="2">
    <source>
        <dbReference type="ARBA" id="ARBA00022980"/>
    </source>
</evidence>
<feature type="compositionally biased region" description="Basic and acidic residues" evidence="6">
    <location>
        <begin position="235"/>
        <end position="278"/>
    </location>
</feature>
<dbReference type="Gene3D" id="1.10.287.610">
    <property type="entry name" value="Helix hairpin bin"/>
    <property type="match status" value="1"/>
</dbReference>
<evidence type="ECO:0000256" key="4">
    <source>
        <dbReference type="ARBA" id="ARBA00035256"/>
    </source>
</evidence>
<evidence type="ECO:0000256" key="6">
    <source>
        <dbReference type="SAM" id="MobiDB-lite"/>
    </source>
</evidence>
<feature type="compositionally biased region" description="Low complexity" evidence="6">
    <location>
        <begin position="283"/>
        <end position="294"/>
    </location>
</feature>
<evidence type="ECO:0000313" key="8">
    <source>
        <dbReference type="Proteomes" id="UP000034448"/>
    </source>
</evidence>
<evidence type="ECO:0000313" key="7">
    <source>
        <dbReference type="EMBL" id="KKQ14267.1"/>
    </source>
</evidence>
<dbReference type="Pfam" id="PF00318">
    <property type="entry name" value="Ribosomal_S2"/>
    <property type="match status" value="1"/>
</dbReference>
<dbReference type="CDD" id="cd01425">
    <property type="entry name" value="RPS2"/>
    <property type="match status" value="1"/>
</dbReference>
<evidence type="ECO:0000256" key="5">
    <source>
        <dbReference type="HAMAP-Rule" id="MF_00291"/>
    </source>
</evidence>
<dbReference type="Gene3D" id="3.40.50.10490">
    <property type="entry name" value="Glucose-6-phosphate isomerase like protein, domain 1"/>
    <property type="match status" value="1"/>
</dbReference>
<feature type="compositionally biased region" description="Basic and acidic residues" evidence="6">
    <location>
        <begin position="302"/>
        <end position="314"/>
    </location>
</feature>
<protein>
    <recommendedName>
        <fullName evidence="4 5">Small ribosomal subunit protein uS2</fullName>
    </recommendedName>
</protein>
<evidence type="ECO:0000256" key="3">
    <source>
        <dbReference type="ARBA" id="ARBA00023274"/>
    </source>
</evidence>
<dbReference type="EMBL" id="LBSJ01000037">
    <property type="protein sequence ID" value="KKQ14267.1"/>
    <property type="molecule type" value="Genomic_DNA"/>
</dbReference>